<evidence type="ECO:0000313" key="2">
    <source>
        <dbReference type="EMBL" id="RPF72761.1"/>
    </source>
</evidence>
<protein>
    <recommendedName>
        <fullName evidence="1">HTH luxR-type domain-containing protein</fullName>
    </recommendedName>
</protein>
<comment type="caution">
    <text evidence="2">The sequence shown here is derived from an EMBL/GenBank/DDBJ whole genome shotgun (WGS) entry which is preliminary data.</text>
</comment>
<dbReference type="OrthoDB" id="8277135at2"/>
<feature type="domain" description="HTH luxR-type" evidence="1">
    <location>
        <begin position="81"/>
        <end position="138"/>
    </location>
</feature>
<name>A0A3N5DTL9_9SPHN</name>
<dbReference type="AlphaFoldDB" id="A0A3N5DTL9"/>
<dbReference type="InterPro" id="IPR036388">
    <property type="entry name" value="WH-like_DNA-bd_sf"/>
</dbReference>
<dbReference type="Gene3D" id="1.10.10.10">
    <property type="entry name" value="Winged helix-like DNA-binding domain superfamily/Winged helix DNA-binding domain"/>
    <property type="match status" value="1"/>
</dbReference>
<proteinExistence type="predicted"/>
<accession>A0A3N5DTL9</accession>
<organism evidence="2 3">
    <name type="scientific">Aurantiacibacter spongiae</name>
    <dbReference type="NCBI Taxonomy" id="2488860"/>
    <lineage>
        <taxon>Bacteria</taxon>
        <taxon>Pseudomonadati</taxon>
        <taxon>Pseudomonadota</taxon>
        <taxon>Alphaproteobacteria</taxon>
        <taxon>Sphingomonadales</taxon>
        <taxon>Erythrobacteraceae</taxon>
        <taxon>Aurantiacibacter</taxon>
    </lineage>
</organism>
<dbReference type="GO" id="GO:0006355">
    <property type="term" value="P:regulation of DNA-templated transcription"/>
    <property type="evidence" value="ECO:0007669"/>
    <property type="project" value="InterPro"/>
</dbReference>
<sequence>MQAVAAIYFVVDGIEDVLPQLRTGPSAEVVMEGLVALALLLGVVLGARHTTRVLHEARHRDSALDAARGAMSAVIERHFRQWNLSPAEAEVALFALKGSTIAQIAAMRGAAQGTVRSQLSQVYAKAGVRNQSTLVAMFVDELLDPLVPGQ</sequence>
<dbReference type="GO" id="GO:0003677">
    <property type="term" value="F:DNA binding"/>
    <property type="evidence" value="ECO:0007669"/>
    <property type="project" value="InterPro"/>
</dbReference>
<dbReference type="InterPro" id="IPR000792">
    <property type="entry name" value="Tscrpt_reg_LuxR_C"/>
</dbReference>
<dbReference type="EMBL" id="RPFZ01000001">
    <property type="protein sequence ID" value="RPF72761.1"/>
    <property type="molecule type" value="Genomic_DNA"/>
</dbReference>
<reference evidence="2 3" key="1">
    <citation type="submission" date="2018-11" db="EMBL/GenBank/DDBJ databases">
        <title>Erythrobacter spongiae sp. nov., isolated from a marine sponge.</title>
        <authorList>
            <person name="Zhuang L."/>
            <person name="Luo L."/>
        </authorList>
    </citation>
    <scope>NUCLEOTIDE SEQUENCE [LARGE SCALE GENOMIC DNA]</scope>
    <source>
        <strain evidence="2 3">HN-E23</strain>
    </source>
</reference>
<dbReference type="InterPro" id="IPR016032">
    <property type="entry name" value="Sig_transdc_resp-reg_C-effctor"/>
</dbReference>
<evidence type="ECO:0000313" key="3">
    <source>
        <dbReference type="Proteomes" id="UP000275232"/>
    </source>
</evidence>
<dbReference type="Proteomes" id="UP000275232">
    <property type="component" value="Unassembled WGS sequence"/>
</dbReference>
<evidence type="ECO:0000259" key="1">
    <source>
        <dbReference type="SMART" id="SM00421"/>
    </source>
</evidence>
<keyword evidence="3" id="KW-1185">Reference proteome</keyword>
<gene>
    <name evidence="2" type="ORF">EG799_08300</name>
</gene>
<dbReference type="SMART" id="SM00421">
    <property type="entry name" value="HTH_LUXR"/>
    <property type="match status" value="1"/>
</dbReference>
<dbReference type="SUPFAM" id="SSF46894">
    <property type="entry name" value="C-terminal effector domain of the bipartite response regulators"/>
    <property type="match status" value="1"/>
</dbReference>